<sequence>MTVRVNPSGSLLDLRLTDAVRGQDPRSLSAAILDCARRAQRARRGKVVEVMQDVFGEGETLDFVKSQLPQGYAGDGTDEQAGGPPKSSGDDDEDFGGSFLRRS</sequence>
<proteinExistence type="predicted"/>
<evidence type="ECO:0000256" key="1">
    <source>
        <dbReference type="SAM" id="MobiDB-lite"/>
    </source>
</evidence>
<protein>
    <recommendedName>
        <fullName evidence="4">YbaB/EbfC DNA-binding family protein</fullName>
    </recommendedName>
</protein>
<accession>A0AAC9PPY7</accession>
<gene>
    <name evidence="2" type="ORF">UA74_01305</name>
</gene>
<dbReference type="KEGG" id="acad:UA74_01305"/>
<feature type="region of interest" description="Disordered" evidence="1">
    <location>
        <begin position="66"/>
        <end position="103"/>
    </location>
</feature>
<dbReference type="Proteomes" id="UP000185511">
    <property type="component" value="Chromosome"/>
</dbReference>
<evidence type="ECO:0000313" key="2">
    <source>
        <dbReference type="EMBL" id="APU12351.1"/>
    </source>
</evidence>
<dbReference type="AlphaFoldDB" id="A0AAC9PPY7"/>
<name>A0AAC9PPY7_9PSEU</name>
<evidence type="ECO:0000313" key="3">
    <source>
        <dbReference type="Proteomes" id="UP000185511"/>
    </source>
</evidence>
<evidence type="ECO:0008006" key="4">
    <source>
        <dbReference type="Google" id="ProtNLM"/>
    </source>
</evidence>
<keyword evidence="3" id="KW-1185">Reference proteome</keyword>
<organism evidence="2 3">
    <name type="scientific">Actinoalloteichus fjordicus</name>
    <dbReference type="NCBI Taxonomy" id="1612552"/>
    <lineage>
        <taxon>Bacteria</taxon>
        <taxon>Bacillati</taxon>
        <taxon>Actinomycetota</taxon>
        <taxon>Actinomycetes</taxon>
        <taxon>Pseudonocardiales</taxon>
        <taxon>Pseudonocardiaceae</taxon>
        <taxon>Actinoalloteichus</taxon>
    </lineage>
</organism>
<dbReference type="EMBL" id="CP016076">
    <property type="protein sequence ID" value="APU12351.1"/>
    <property type="molecule type" value="Genomic_DNA"/>
</dbReference>
<reference evidence="3" key="1">
    <citation type="submission" date="2016-06" db="EMBL/GenBank/DDBJ databases">
        <title>Complete genome sequence of Actinoalloteichus fjordicus DSM 46855 (=ADI127-17), type strain of the new species Actinoalloteichus fjordicus.</title>
        <authorList>
            <person name="Ruckert C."/>
            <person name="Nouioui I."/>
            <person name="Willmese J."/>
            <person name="van Wezel G."/>
            <person name="Klenk H.-P."/>
            <person name="Kalinowski J."/>
            <person name="Zotchev S.B."/>
        </authorList>
    </citation>
    <scope>NUCLEOTIDE SEQUENCE [LARGE SCALE GENOMIC DNA]</scope>
    <source>
        <strain evidence="3">ADI127-7</strain>
    </source>
</reference>